<feature type="transmembrane region" description="Helical" evidence="1">
    <location>
        <begin position="509"/>
        <end position="530"/>
    </location>
</feature>
<dbReference type="Proteomes" id="UP000603434">
    <property type="component" value="Unassembled WGS sequence"/>
</dbReference>
<reference evidence="3 4" key="1">
    <citation type="submission" date="2020-08" db="EMBL/GenBank/DDBJ databases">
        <title>Bridging the membrane lipid divide: bacteria of the FCB group superphylum have the potential to synthesize archaeal ether lipids.</title>
        <authorList>
            <person name="Villanueva L."/>
            <person name="Von Meijenfeldt F.A.B."/>
            <person name="Westbye A.B."/>
            <person name="Yadav S."/>
            <person name="Hopmans E.C."/>
            <person name="Dutilh B.E."/>
            <person name="Sinninghe Damste J.S."/>
        </authorList>
    </citation>
    <scope>NUCLEOTIDE SEQUENCE [LARGE SCALE GENOMIC DNA]</scope>
    <source>
        <strain evidence="3">NIOZ-UU30</strain>
    </source>
</reference>
<feature type="transmembrane region" description="Helical" evidence="1">
    <location>
        <begin position="425"/>
        <end position="446"/>
    </location>
</feature>
<dbReference type="EMBL" id="JACNJH010000170">
    <property type="protein sequence ID" value="MBC8362118.1"/>
    <property type="molecule type" value="Genomic_DNA"/>
</dbReference>
<dbReference type="SUPFAM" id="SSF52540">
    <property type="entry name" value="P-loop containing nucleoside triphosphate hydrolases"/>
    <property type="match status" value="1"/>
</dbReference>
<feature type="transmembrane region" description="Helical" evidence="1">
    <location>
        <begin position="285"/>
        <end position="306"/>
    </location>
</feature>
<dbReference type="Gene3D" id="3.40.50.300">
    <property type="entry name" value="P-loop containing nucleotide triphosphate hydrolases"/>
    <property type="match status" value="1"/>
</dbReference>
<gene>
    <name evidence="3" type="ORF">H8E23_12055</name>
</gene>
<accession>A0A8J6NY40</accession>
<feature type="transmembrane region" description="Helical" evidence="1">
    <location>
        <begin position="342"/>
        <end position="366"/>
    </location>
</feature>
<feature type="transmembrane region" description="Helical" evidence="1">
    <location>
        <begin position="542"/>
        <end position="565"/>
    </location>
</feature>
<name>A0A8J6NY40_9BACT</name>
<dbReference type="AlphaFoldDB" id="A0A8J6NY40"/>
<dbReference type="InterPro" id="IPR041069">
    <property type="entry name" value="FeoB_Cyto"/>
</dbReference>
<organism evidence="3 4">
    <name type="scientific">Candidatus Desulfatibia profunda</name>
    <dbReference type="NCBI Taxonomy" id="2841695"/>
    <lineage>
        <taxon>Bacteria</taxon>
        <taxon>Pseudomonadati</taxon>
        <taxon>Thermodesulfobacteriota</taxon>
        <taxon>Desulfobacteria</taxon>
        <taxon>Desulfobacterales</taxon>
        <taxon>Desulfobacterales incertae sedis</taxon>
        <taxon>Candidatus Desulfatibia</taxon>
    </lineage>
</organism>
<feature type="transmembrane region" description="Helical" evidence="1">
    <location>
        <begin position="386"/>
        <end position="404"/>
    </location>
</feature>
<protein>
    <submittedName>
        <fullName evidence="3">Ferrous iron transporter B</fullName>
    </submittedName>
</protein>
<feature type="transmembrane region" description="Helical" evidence="1">
    <location>
        <begin position="586"/>
        <end position="607"/>
    </location>
</feature>
<dbReference type="PANTHER" id="PTHR43185:SF1">
    <property type="entry name" value="FE(2+) TRANSPORTER FEOB"/>
    <property type="match status" value="1"/>
</dbReference>
<dbReference type="Pfam" id="PF17910">
    <property type="entry name" value="FeoB_Cyto"/>
    <property type="match status" value="1"/>
</dbReference>
<feature type="transmembrane region" description="Helical" evidence="1">
    <location>
        <begin position="452"/>
        <end position="473"/>
    </location>
</feature>
<dbReference type="Pfam" id="PF07664">
    <property type="entry name" value="FeoB_C"/>
    <property type="match status" value="1"/>
</dbReference>
<feature type="transmembrane region" description="Helical" evidence="1">
    <location>
        <begin position="619"/>
        <end position="643"/>
    </location>
</feature>
<dbReference type="GO" id="GO:0005886">
    <property type="term" value="C:plasma membrane"/>
    <property type="evidence" value="ECO:0007669"/>
    <property type="project" value="TreeGrafter"/>
</dbReference>
<evidence type="ECO:0000313" key="4">
    <source>
        <dbReference type="Proteomes" id="UP000603434"/>
    </source>
</evidence>
<evidence type="ECO:0000256" key="1">
    <source>
        <dbReference type="SAM" id="Phobius"/>
    </source>
</evidence>
<comment type="caution">
    <text evidence="3">The sequence shown here is derived from an EMBL/GenBank/DDBJ whole genome shotgun (WGS) entry which is preliminary data.</text>
</comment>
<dbReference type="GO" id="GO:0015093">
    <property type="term" value="F:ferrous iron transmembrane transporter activity"/>
    <property type="evidence" value="ECO:0007669"/>
    <property type="project" value="InterPro"/>
</dbReference>
<dbReference type="GO" id="GO:0005525">
    <property type="term" value="F:GTP binding"/>
    <property type="evidence" value="ECO:0007669"/>
    <property type="project" value="InterPro"/>
</dbReference>
<dbReference type="InterPro" id="IPR011640">
    <property type="entry name" value="Fe2_transport_prot_B_C"/>
</dbReference>
<keyword evidence="1" id="KW-1133">Transmembrane helix</keyword>
<keyword evidence="1" id="KW-0472">Membrane</keyword>
<feature type="domain" description="FeoB-type G" evidence="2">
    <location>
        <begin position="8"/>
        <end position="170"/>
    </location>
</feature>
<dbReference type="InterPro" id="IPR011642">
    <property type="entry name" value="Gate_dom"/>
</dbReference>
<dbReference type="InterPro" id="IPR050860">
    <property type="entry name" value="FeoB_GTPase"/>
</dbReference>
<dbReference type="Pfam" id="PF02421">
    <property type="entry name" value="FeoB_N"/>
    <property type="match status" value="1"/>
</dbReference>
<dbReference type="InterPro" id="IPR027417">
    <property type="entry name" value="P-loop_NTPase"/>
</dbReference>
<evidence type="ECO:0000313" key="3">
    <source>
        <dbReference type="EMBL" id="MBC8362118.1"/>
    </source>
</evidence>
<dbReference type="InterPro" id="IPR030389">
    <property type="entry name" value="G_FEOB_dom"/>
</dbReference>
<sequence length="644" mass="71546">MQKNEQTLKKIFIVGLPNTGKSLIFTNLTGQFTIVANQPMTTLSFMRAPLQIGAQPYQIVDTPGMHSLYIHSEEQKQVRDAIFSEKPEMIIQCFDANRLKQSLTLTADLLELEIPMIVCLNAVDETVRKGIWIDSNKLSQILGVPVIESIAVQARGTRELKNAFLEAGVGKREIPYGSIIEDGLLAMASALPPDMSYKRMIALLMLMGDPLIPRYLENTCQELTVARFHQACGKVKAQFKGNLSRIIDNCRSRWIDDIVDASVKKQKIEPREFSQTVARLSRHPVFGIPILLGVLYIMFFMVVHVANVMAEWMNRVLWVPVETAIGNVIPPGFWQDFFIGHYGVLSLGLANALLTVLPILSVFFILFNTLEDIGYIPNLSVLTKRLLAKLGLSGNAIMPLVLGFSCKTMATLTTRNLYSKKERYIAIYLIAFAIPCAAQIGLNMSILGHLGAGAFFITFSVLSFVEITAGIALNKILKDQEDQMAFIMELPPIRLPDLKAVAKKTYYRLYWFLRESLMVFIYAALALFALEKLGILNAGKKVLSPVIKGFLGLPLDMVDAIFLSMARHEAAAALIINLIRKGQMNYVQSIVAVVLTTMFVPCFANIMAMAKEIGGKNTLIMVLTINFSAFVAAGVLNWVLVILL</sequence>
<proteinExistence type="predicted"/>
<dbReference type="PROSITE" id="PS51711">
    <property type="entry name" value="G_FEOB"/>
    <property type="match status" value="1"/>
</dbReference>
<evidence type="ECO:0000259" key="2">
    <source>
        <dbReference type="PROSITE" id="PS51711"/>
    </source>
</evidence>
<keyword evidence="1" id="KW-0812">Transmembrane</keyword>
<dbReference type="PANTHER" id="PTHR43185">
    <property type="entry name" value="FERROUS IRON TRANSPORT PROTEIN B"/>
    <property type="match status" value="1"/>
</dbReference>
<dbReference type="Pfam" id="PF07670">
    <property type="entry name" value="Gate"/>
    <property type="match status" value="2"/>
</dbReference>